<comment type="caution">
    <text evidence="3">The sequence shown here is derived from an EMBL/GenBank/DDBJ whole genome shotgun (WGS) entry which is preliminary data.</text>
</comment>
<proteinExistence type="predicted"/>
<gene>
    <name evidence="3" type="ORF">VTK73DRAFT_765</name>
</gene>
<feature type="transmembrane region" description="Helical" evidence="2">
    <location>
        <begin position="182"/>
        <end position="204"/>
    </location>
</feature>
<protein>
    <recommendedName>
        <fullName evidence="5">N-acetyltransferase domain-containing protein</fullName>
    </recommendedName>
</protein>
<feature type="compositionally biased region" description="Low complexity" evidence="1">
    <location>
        <begin position="279"/>
        <end position="298"/>
    </location>
</feature>
<keyword evidence="2" id="KW-1133">Transmembrane helix</keyword>
<feature type="region of interest" description="Disordered" evidence="1">
    <location>
        <begin position="279"/>
        <end position="333"/>
    </location>
</feature>
<feature type="compositionally biased region" description="Basic residues" evidence="1">
    <location>
        <begin position="1"/>
        <end position="13"/>
    </location>
</feature>
<evidence type="ECO:0000313" key="3">
    <source>
        <dbReference type="EMBL" id="KAL1873802.1"/>
    </source>
</evidence>
<sequence>MWLRKTKRTRRRAQSISGNFWPSDGPPQSQHQHRRSNEKSASHHMGAVSTITELNLSTCHPTIVDRINAVPGLRTSTAFFTFLRANLVLPPSAMSSNASTPYLEPTISGSLDQSSSPKSKSSPTSGATASMAPAGRGAEAAKDDDIPPLSLDILTKREDKADALRLVADSVAQQRQQASRNVIFHPICLAVLVAALSLVYRYTWLGGRRDLGMCLLLGSSVVITYLMAVRFLTAPYLRLAESVGWSWLEADDGKEDTIIGMRFGSEMVGALVLRLEQSGAAPGSSSPSSSAPSAAVGGPKKRASHSKRGSGSSGTGGAGGGSASGSGGNGTGRGVIRAWTTKLRFRGRGVGGDLLQEAVRVTRETYGRDAEVGFAQEHANSNMVLPEMFNSSFRKVERRAAGALAKVLADYDRSKRRR</sequence>
<evidence type="ECO:0008006" key="5">
    <source>
        <dbReference type="Google" id="ProtNLM"/>
    </source>
</evidence>
<feature type="compositionally biased region" description="Basic residues" evidence="1">
    <location>
        <begin position="299"/>
        <end position="308"/>
    </location>
</feature>
<evidence type="ECO:0000256" key="1">
    <source>
        <dbReference type="SAM" id="MobiDB-lite"/>
    </source>
</evidence>
<feature type="compositionally biased region" description="Low complexity" evidence="1">
    <location>
        <begin position="108"/>
        <end position="130"/>
    </location>
</feature>
<dbReference type="Proteomes" id="UP001586593">
    <property type="component" value="Unassembled WGS sequence"/>
</dbReference>
<accession>A0ABR3XDL4</accession>
<evidence type="ECO:0000313" key="4">
    <source>
        <dbReference type="Proteomes" id="UP001586593"/>
    </source>
</evidence>
<reference evidence="3 4" key="1">
    <citation type="journal article" date="2024" name="Commun. Biol.">
        <title>Comparative genomic analysis of thermophilic fungi reveals convergent evolutionary adaptations and gene losses.</title>
        <authorList>
            <person name="Steindorff A.S."/>
            <person name="Aguilar-Pontes M.V."/>
            <person name="Robinson A.J."/>
            <person name="Andreopoulos B."/>
            <person name="LaButti K."/>
            <person name="Kuo A."/>
            <person name="Mondo S."/>
            <person name="Riley R."/>
            <person name="Otillar R."/>
            <person name="Haridas S."/>
            <person name="Lipzen A."/>
            <person name="Grimwood J."/>
            <person name="Schmutz J."/>
            <person name="Clum A."/>
            <person name="Reid I.D."/>
            <person name="Moisan M.C."/>
            <person name="Butler G."/>
            <person name="Nguyen T.T.M."/>
            <person name="Dewar K."/>
            <person name="Conant G."/>
            <person name="Drula E."/>
            <person name="Henrissat B."/>
            <person name="Hansel C."/>
            <person name="Singer S."/>
            <person name="Hutchinson M.I."/>
            <person name="de Vries R.P."/>
            <person name="Natvig D.O."/>
            <person name="Powell A.J."/>
            <person name="Tsang A."/>
            <person name="Grigoriev I.V."/>
        </authorList>
    </citation>
    <scope>NUCLEOTIDE SEQUENCE [LARGE SCALE GENOMIC DNA]</scope>
    <source>
        <strain evidence="3 4">ATCC 24622</strain>
    </source>
</reference>
<feature type="transmembrane region" description="Helical" evidence="2">
    <location>
        <begin position="210"/>
        <end position="232"/>
    </location>
</feature>
<organism evidence="3 4">
    <name type="scientific">Phialemonium thermophilum</name>
    <dbReference type="NCBI Taxonomy" id="223376"/>
    <lineage>
        <taxon>Eukaryota</taxon>
        <taxon>Fungi</taxon>
        <taxon>Dikarya</taxon>
        <taxon>Ascomycota</taxon>
        <taxon>Pezizomycotina</taxon>
        <taxon>Sordariomycetes</taxon>
        <taxon>Sordariomycetidae</taxon>
        <taxon>Cephalothecales</taxon>
        <taxon>Cephalothecaceae</taxon>
        <taxon>Phialemonium</taxon>
    </lineage>
</organism>
<feature type="region of interest" description="Disordered" evidence="1">
    <location>
        <begin position="104"/>
        <end position="144"/>
    </location>
</feature>
<evidence type="ECO:0000256" key="2">
    <source>
        <dbReference type="SAM" id="Phobius"/>
    </source>
</evidence>
<feature type="region of interest" description="Disordered" evidence="1">
    <location>
        <begin position="1"/>
        <end position="45"/>
    </location>
</feature>
<keyword evidence="4" id="KW-1185">Reference proteome</keyword>
<keyword evidence="2" id="KW-0812">Transmembrane</keyword>
<name>A0ABR3XDL4_9PEZI</name>
<feature type="compositionally biased region" description="Polar residues" evidence="1">
    <location>
        <begin position="14"/>
        <end position="30"/>
    </location>
</feature>
<feature type="compositionally biased region" description="Gly residues" evidence="1">
    <location>
        <begin position="311"/>
        <end position="333"/>
    </location>
</feature>
<keyword evidence="2" id="KW-0472">Membrane</keyword>
<dbReference type="EMBL" id="JAZHXJ010000117">
    <property type="protein sequence ID" value="KAL1873802.1"/>
    <property type="molecule type" value="Genomic_DNA"/>
</dbReference>